<dbReference type="InterPro" id="IPR002509">
    <property type="entry name" value="NODB_dom"/>
</dbReference>
<dbReference type="PANTHER" id="PTHR10587:SF125">
    <property type="entry name" value="POLYSACCHARIDE DEACETYLASE YHEN-RELATED"/>
    <property type="match status" value="1"/>
</dbReference>
<dbReference type="Pfam" id="PF01522">
    <property type="entry name" value="Polysacc_deac_1"/>
    <property type="match status" value="1"/>
</dbReference>
<proteinExistence type="predicted"/>
<dbReference type="PANTHER" id="PTHR10587">
    <property type="entry name" value="GLYCOSYL TRANSFERASE-RELATED"/>
    <property type="match status" value="1"/>
</dbReference>
<dbReference type="RefSeq" id="WP_090715204.1">
    <property type="nucleotide sequence ID" value="NZ_CBCSKY010000017.1"/>
</dbReference>
<name>A0A1G8SZT3_9BACL</name>
<reference evidence="4" key="1">
    <citation type="submission" date="2016-10" db="EMBL/GenBank/DDBJ databases">
        <authorList>
            <person name="Varghese N."/>
            <person name="Submissions S."/>
        </authorList>
    </citation>
    <scope>NUCLEOTIDE SEQUENCE [LARGE SCALE GENOMIC DNA]</scope>
    <source>
        <strain evidence="4">CGMCC 1.11012</strain>
    </source>
</reference>
<feature type="transmembrane region" description="Helical" evidence="1">
    <location>
        <begin position="12"/>
        <end position="32"/>
    </location>
</feature>
<dbReference type="OrthoDB" id="258610at2"/>
<evidence type="ECO:0000313" key="3">
    <source>
        <dbReference type="EMBL" id="SDJ34070.1"/>
    </source>
</evidence>
<dbReference type="SUPFAM" id="SSF88713">
    <property type="entry name" value="Glycoside hydrolase/deacetylase"/>
    <property type="match status" value="1"/>
</dbReference>
<keyword evidence="1" id="KW-1133">Transmembrane helix</keyword>
<dbReference type="Gene3D" id="3.20.20.370">
    <property type="entry name" value="Glycoside hydrolase/deacetylase"/>
    <property type="match status" value="1"/>
</dbReference>
<dbReference type="InterPro" id="IPR036582">
    <property type="entry name" value="Mao_N_sf"/>
</dbReference>
<dbReference type="CDD" id="cd10944">
    <property type="entry name" value="CE4_SmPgdA_like"/>
    <property type="match status" value="1"/>
</dbReference>
<dbReference type="InterPro" id="IPR050248">
    <property type="entry name" value="Polysacc_deacetylase_ArnD"/>
</dbReference>
<dbReference type="SUPFAM" id="SSF55383">
    <property type="entry name" value="Copper amine oxidase, domain N"/>
    <property type="match status" value="1"/>
</dbReference>
<accession>A0A1G8SZT3</accession>
<keyword evidence="4" id="KW-1185">Reference proteome</keyword>
<dbReference type="Pfam" id="PF07833">
    <property type="entry name" value="Cu_amine_oxidN1"/>
    <property type="match status" value="1"/>
</dbReference>
<dbReference type="STRING" id="1174501.SAMN05216192_11589"/>
<dbReference type="PROSITE" id="PS51677">
    <property type="entry name" value="NODB"/>
    <property type="match status" value="1"/>
</dbReference>
<dbReference type="GO" id="GO:0016810">
    <property type="term" value="F:hydrolase activity, acting on carbon-nitrogen (but not peptide) bonds"/>
    <property type="evidence" value="ECO:0007669"/>
    <property type="project" value="InterPro"/>
</dbReference>
<keyword evidence="1" id="KW-0812">Transmembrane</keyword>
<organism evidence="3 4">
    <name type="scientific">Paenibacillus typhae</name>
    <dbReference type="NCBI Taxonomy" id="1174501"/>
    <lineage>
        <taxon>Bacteria</taxon>
        <taxon>Bacillati</taxon>
        <taxon>Bacillota</taxon>
        <taxon>Bacilli</taxon>
        <taxon>Bacillales</taxon>
        <taxon>Paenibacillaceae</taxon>
        <taxon>Paenibacillus</taxon>
    </lineage>
</organism>
<feature type="domain" description="NodB homology" evidence="2">
    <location>
        <begin position="114"/>
        <end position="298"/>
    </location>
</feature>
<evidence type="ECO:0000256" key="1">
    <source>
        <dbReference type="SAM" id="Phobius"/>
    </source>
</evidence>
<dbReference type="Proteomes" id="UP000199050">
    <property type="component" value="Unassembled WGS sequence"/>
</dbReference>
<dbReference type="InterPro" id="IPR012854">
    <property type="entry name" value="Cu_amine_oxidase-like_N"/>
</dbReference>
<keyword evidence="1" id="KW-0472">Membrane</keyword>
<protein>
    <submittedName>
        <fullName evidence="3">Peptidoglycan/xylan/chitin deacetylase, PgdA/CDA1 family</fullName>
    </submittedName>
</protein>
<dbReference type="EMBL" id="FNDX01000015">
    <property type="protein sequence ID" value="SDJ34070.1"/>
    <property type="molecule type" value="Genomic_DNA"/>
</dbReference>
<gene>
    <name evidence="3" type="ORF">SAMN05216192_11589</name>
</gene>
<dbReference type="GO" id="GO:0005975">
    <property type="term" value="P:carbohydrate metabolic process"/>
    <property type="evidence" value="ECO:0007669"/>
    <property type="project" value="InterPro"/>
</dbReference>
<dbReference type="AlphaFoldDB" id="A0A1G8SZT3"/>
<evidence type="ECO:0000259" key="2">
    <source>
        <dbReference type="PROSITE" id="PS51677"/>
    </source>
</evidence>
<dbReference type="InterPro" id="IPR011330">
    <property type="entry name" value="Glyco_hydro/deAcase_b/a-brl"/>
</dbReference>
<sequence>MNGSKRTLIRRIAIRGLIAMAVVIFVLTGWGIQSFPERKPVSMQAGVAVPVLSKNNLPAAVKQDLSAPAVVRLNRADLETDGKVQASGAGTVPSVQQETAAAAVQKVNKKAGQKTVYLTFDDGPSNVTPAVLEILRKQDVKATFFVLGQQAKSHPELINAIWEQGHVIGNHTYNHNYHELYSGFTEFWRQIKQTEEVVREITGIRPQLVRAPGGTYGHFDATYFELLKEAGYTVMDWTVDSGDSKRKGVPAAEILQESVSLKGSRIILLLHDGAGHGESAKALPDIIARYKAAGYSFGVLDAAQEPVQFRVSATAAAAGRTRPSAAWIASNIVPNEGLFGPGKPLMLEVGKLEVKLDPGEFRISNGQYIVPLRAVIERLGGRVGWDTVSRSGSVYWNGREVNADAANKRLTLTSGDGTLITRNSDIELIGSSLWLPLRDLLEEAGHPLLEVRVTEEERRVKAL</sequence>
<evidence type="ECO:0000313" key="4">
    <source>
        <dbReference type="Proteomes" id="UP000199050"/>
    </source>
</evidence>